<comment type="caution">
    <text evidence="1">The sequence shown here is derived from an EMBL/GenBank/DDBJ whole genome shotgun (WGS) entry which is preliminary data.</text>
</comment>
<name>A0A388TJH8_9BACT</name>
<evidence type="ECO:0000313" key="1">
    <source>
        <dbReference type="EMBL" id="GBR77453.1"/>
    </source>
</evidence>
<organism evidence="1 2">
    <name type="scientific">Candidatus Termititenax dinenymphae</name>
    <dbReference type="NCBI Taxonomy" id="2218523"/>
    <lineage>
        <taxon>Bacteria</taxon>
        <taxon>Bacillati</taxon>
        <taxon>Candidatus Margulisiibacteriota</taxon>
        <taxon>Candidatus Termititenacia</taxon>
        <taxon>Candidatus Termititenacales</taxon>
        <taxon>Candidatus Termititenacaceae</taxon>
        <taxon>Candidatus Termititenax</taxon>
    </lineage>
</organism>
<gene>
    <name evidence="1" type="ORF">RDn1_112</name>
</gene>
<sequence length="135" mass="15874">MRKKSSVAKDNIQTILHLPEKKVPRIGIFWLLETGRLLVNVIPYDQSSLISGSYAIYSDHYHYWESKIRPELDQEYTDNPRGRVVYNIKTKTAKIMASHDILRNRKIVKQIAKEFTLRKYFTRADEHYGAANHLL</sequence>
<reference evidence="1 2" key="1">
    <citation type="journal article" date="2019" name="ISME J.">
        <title>Genome analyses of uncultured TG2/ZB3 bacteria in 'Margulisbacteria' specifically attached to ectosymbiotic spirochetes of protists in the termite gut.</title>
        <authorList>
            <person name="Utami Y.D."/>
            <person name="Kuwahara H."/>
            <person name="Igai K."/>
            <person name="Murakami T."/>
            <person name="Sugaya K."/>
            <person name="Morikawa T."/>
            <person name="Nagura Y."/>
            <person name="Yuki M."/>
            <person name="Deevong P."/>
            <person name="Inoue T."/>
            <person name="Kihara K."/>
            <person name="Lo N."/>
            <person name="Yamada A."/>
            <person name="Ohkuma M."/>
            <person name="Hongoh Y."/>
        </authorList>
    </citation>
    <scope>NUCLEOTIDE SEQUENCE [LARGE SCALE GENOMIC DNA]</scope>
    <source>
        <strain evidence="1">RsDinE6-01</strain>
    </source>
</reference>
<accession>A0A388TJH8</accession>
<dbReference type="AlphaFoldDB" id="A0A388TJH8"/>
<dbReference type="EMBL" id="BGZP01000002">
    <property type="protein sequence ID" value="GBR77453.1"/>
    <property type="molecule type" value="Genomic_DNA"/>
</dbReference>
<keyword evidence="2" id="KW-1185">Reference proteome</keyword>
<proteinExistence type="predicted"/>
<protein>
    <submittedName>
        <fullName evidence="1">Uncharacterized protein</fullName>
    </submittedName>
</protein>
<dbReference type="Proteomes" id="UP000282196">
    <property type="component" value="Unassembled WGS sequence"/>
</dbReference>
<evidence type="ECO:0000313" key="2">
    <source>
        <dbReference type="Proteomes" id="UP000282196"/>
    </source>
</evidence>